<accession>A0A9P0FCV1</accession>
<dbReference type="Proteomes" id="UP001154078">
    <property type="component" value="Chromosome 10"/>
</dbReference>
<name>A0A9P0FCV1_BRAAE</name>
<protein>
    <submittedName>
        <fullName evidence="1">Uncharacterized protein</fullName>
    </submittedName>
</protein>
<sequence length="383" mass="44218">MEQTVVKKEPEELVDISEGDISMNYDNQEIPSTSGITIKQEIKEELDNDEVLLDKGRYIISLPQRYLNIPAHNFGSKINNSEENDNSVDEDESRDLSCNIKEEGMDIDFAKGDKISLHNKEKDEDEAMFETKIKVEHHGVQYDESGTNQEVANKELVEETGKGNGRKRSRQTETWKRVKKQTLRHKPKDLPRFPNCNHDKNVFSCKLLRIRDIQQFHSMLYSTTDKIKQDIFILKFCEGASPKRSSINSQRISIKYKIPTAEGDLIRVCKKAFLGITHFSGDRIERIVANFIRSGQIPEEKRGGDRTLGKNDAAKHSIKQFIESLTCAKSHYSRKPTYKKLFKLYLGQNPDSDVKLSYFRTYLKKNYNLSFGKPLTERIVKTK</sequence>
<gene>
    <name evidence="1" type="ORF">MELIAE_LOCUS2135</name>
</gene>
<evidence type="ECO:0000313" key="2">
    <source>
        <dbReference type="Proteomes" id="UP001154078"/>
    </source>
</evidence>
<dbReference type="EMBL" id="OV121141">
    <property type="protein sequence ID" value="CAH0548723.1"/>
    <property type="molecule type" value="Genomic_DNA"/>
</dbReference>
<evidence type="ECO:0000313" key="1">
    <source>
        <dbReference type="EMBL" id="CAH0548723.1"/>
    </source>
</evidence>
<keyword evidence="2" id="KW-1185">Reference proteome</keyword>
<dbReference type="AlphaFoldDB" id="A0A9P0FCV1"/>
<reference evidence="1" key="1">
    <citation type="submission" date="2021-12" db="EMBL/GenBank/DDBJ databases">
        <authorList>
            <person name="King R."/>
        </authorList>
    </citation>
    <scope>NUCLEOTIDE SEQUENCE</scope>
</reference>
<proteinExistence type="predicted"/>
<organism evidence="1 2">
    <name type="scientific">Brassicogethes aeneus</name>
    <name type="common">Rape pollen beetle</name>
    <name type="synonym">Meligethes aeneus</name>
    <dbReference type="NCBI Taxonomy" id="1431903"/>
    <lineage>
        <taxon>Eukaryota</taxon>
        <taxon>Metazoa</taxon>
        <taxon>Ecdysozoa</taxon>
        <taxon>Arthropoda</taxon>
        <taxon>Hexapoda</taxon>
        <taxon>Insecta</taxon>
        <taxon>Pterygota</taxon>
        <taxon>Neoptera</taxon>
        <taxon>Endopterygota</taxon>
        <taxon>Coleoptera</taxon>
        <taxon>Polyphaga</taxon>
        <taxon>Cucujiformia</taxon>
        <taxon>Nitidulidae</taxon>
        <taxon>Meligethinae</taxon>
        <taxon>Brassicogethes</taxon>
    </lineage>
</organism>